<dbReference type="AlphaFoldDB" id="A0A2P8HX78"/>
<dbReference type="EMBL" id="PYAV01000002">
    <property type="protein sequence ID" value="PSL50822.1"/>
    <property type="molecule type" value="Genomic_DNA"/>
</dbReference>
<evidence type="ECO:0000256" key="1">
    <source>
        <dbReference type="SAM" id="Phobius"/>
    </source>
</evidence>
<feature type="transmembrane region" description="Helical" evidence="1">
    <location>
        <begin position="108"/>
        <end position="130"/>
    </location>
</feature>
<gene>
    <name evidence="2" type="ORF">B0H94_10298</name>
</gene>
<keyword evidence="1" id="KW-1133">Transmembrane helix</keyword>
<keyword evidence="1" id="KW-0812">Transmembrane</keyword>
<keyword evidence="1" id="KW-0472">Membrane</keyword>
<accession>A0A2P8HX78</accession>
<protein>
    <submittedName>
        <fullName evidence="2">Uncharacterized protein</fullName>
    </submittedName>
</protein>
<comment type="caution">
    <text evidence="2">The sequence shown here is derived from an EMBL/GenBank/DDBJ whole genome shotgun (WGS) entry which is preliminary data.</text>
</comment>
<name>A0A2P8HX78_9BACI</name>
<reference evidence="2 3" key="1">
    <citation type="submission" date="2018-03" db="EMBL/GenBank/DDBJ databases">
        <title>Genomic Encyclopedia of Type Strains, Phase III (KMG-III): the genomes of soil and plant-associated and newly described type strains.</title>
        <authorList>
            <person name="Whitman W."/>
        </authorList>
    </citation>
    <scope>NUCLEOTIDE SEQUENCE [LARGE SCALE GENOMIC DNA]</scope>
    <source>
        <strain evidence="2 3">CGMCC 1.07653</strain>
    </source>
</reference>
<dbReference type="Proteomes" id="UP000242310">
    <property type="component" value="Unassembled WGS sequence"/>
</dbReference>
<feature type="transmembrane region" description="Helical" evidence="1">
    <location>
        <begin position="7"/>
        <end position="26"/>
    </location>
</feature>
<organism evidence="2 3">
    <name type="scientific">Salsuginibacillus halophilus</name>
    <dbReference type="NCBI Taxonomy" id="517424"/>
    <lineage>
        <taxon>Bacteria</taxon>
        <taxon>Bacillati</taxon>
        <taxon>Bacillota</taxon>
        <taxon>Bacilli</taxon>
        <taxon>Bacillales</taxon>
        <taxon>Bacillaceae</taxon>
        <taxon>Salsuginibacillus</taxon>
    </lineage>
</organism>
<feature type="transmembrane region" description="Helical" evidence="1">
    <location>
        <begin position="85"/>
        <end position="102"/>
    </location>
</feature>
<evidence type="ECO:0000313" key="3">
    <source>
        <dbReference type="Proteomes" id="UP000242310"/>
    </source>
</evidence>
<feature type="transmembrane region" description="Helical" evidence="1">
    <location>
        <begin position="32"/>
        <end position="56"/>
    </location>
</feature>
<evidence type="ECO:0000313" key="2">
    <source>
        <dbReference type="EMBL" id="PSL50822.1"/>
    </source>
</evidence>
<keyword evidence="3" id="KW-1185">Reference proteome</keyword>
<sequence>MKILHLKICLFLSSYAPVFYIALIRLQEDHNLGAIEMGTLFAITTVVLAHCFYYAYRGLFKHQHNKTQPEMDRQIVNVRPIKNELFTAYVVSFFLPILNTSFTSVADTLTFLIIMVLLFVLSLQVNMYYFNPLMLVLFKYQAFEVKVHDHHKLHPGDPQEAIILSKRDLDFFSDRPYLKLVKIKDGVYYHKHTYEKEEATADS</sequence>
<proteinExistence type="predicted"/>